<dbReference type="Proteomes" id="UP000589373">
    <property type="component" value="Unassembled WGS sequence"/>
</dbReference>
<reference evidence="2 3" key="1">
    <citation type="journal article" date="2020" name="Biotechnol. Biofuels">
        <title>New insights from the biogas microbiome by comprehensive genome-resolved metagenomics of nearly 1600 species originating from multiple anaerobic digesters.</title>
        <authorList>
            <person name="Campanaro S."/>
            <person name="Treu L."/>
            <person name="Rodriguez-R L.M."/>
            <person name="Kovalovszki A."/>
            <person name="Ziels R.M."/>
            <person name="Maus I."/>
            <person name="Zhu X."/>
            <person name="Kougias P.G."/>
            <person name="Basile A."/>
            <person name="Luo G."/>
            <person name="Schluter A."/>
            <person name="Konstantinidis K.T."/>
            <person name="Angelidaki I."/>
        </authorList>
    </citation>
    <scope>NUCLEOTIDE SEQUENCE [LARGE SCALE GENOMIC DNA]</scope>
    <source>
        <strain evidence="2">AS07pgkLD_105</strain>
    </source>
</reference>
<evidence type="ECO:0000313" key="3">
    <source>
        <dbReference type="Proteomes" id="UP000589373"/>
    </source>
</evidence>
<feature type="non-terminal residue" evidence="2">
    <location>
        <position position="1"/>
    </location>
</feature>
<feature type="domain" description="Transposase IS4-like" evidence="1">
    <location>
        <begin position="4"/>
        <end position="52"/>
    </location>
</feature>
<dbReference type="Pfam" id="PF01609">
    <property type="entry name" value="DDE_Tnp_1"/>
    <property type="match status" value="1"/>
</dbReference>
<gene>
    <name evidence="2" type="ORF">GX662_04460</name>
</gene>
<dbReference type="InterPro" id="IPR002559">
    <property type="entry name" value="Transposase_11"/>
</dbReference>
<proteinExistence type="predicted"/>
<comment type="caution">
    <text evidence="2">The sequence shown here is derived from an EMBL/GenBank/DDBJ whole genome shotgun (WGS) entry which is preliminary data.</text>
</comment>
<protein>
    <submittedName>
        <fullName evidence="2">Transposase</fullName>
    </submittedName>
</protein>
<dbReference type="PANTHER" id="PTHR33258">
    <property type="entry name" value="TRANSPOSASE INSL FOR INSERTION SEQUENCE ELEMENT IS186A-RELATED"/>
    <property type="match status" value="1"/>
</dbReference>
<dbReference type="PANTHER" id="PTHR33258:SF1">
    <property type="entry name" value="TRANSPOSASE INSL FOR INSERTION SEQUENCE ELEMENT IS186A-RELATED"/>
    <property type="match status" value="1"/>
</dbReference>
<evidence type="ECO:0000259" key="1">
    <source>
        <dbReference type="Pfam" id="PF01609"/>
    </source>
</evidence>
<sequence length="105" mass="11980">GPLVIANIYRNRWAIETFFKWIKGNLTIKSLWGYSENAVKIHLWVAISSYLLLAWVKAELKSPLTITEVSKVIEASILSKADIKELLDVPEPLTQNQNVNELLLF</sequence>
<evidence type="ECO:0000313" key="2">
    <source>
        <dbReference type="EMBL" id="NLD31496.1"/>
    </source>
</evidence>
<dbReference type="SUPFAM" id="SSF53098">
    <property type="entry name" value="Ribonuclease H-like"/>
    <property type="match status" value="1"/>
</dbReference>
<dbReference type="GO" id="GO:0006313">
    <property type="term" value="P:DNA transposition"/>
    <property type="evidence" value="ECO:0007669"/>
    <property type="project" value="InterPro"/>
</dbReference>
<dbReference type="GO" id="GO:0003677">
    <property type="term" value="F:DNA binding"/>
    <property type="evidence" value="ECO:0007669"/>
    <property type="project" value="InterPro"/>
</dbReference>
<name>A0A847D407_9LACT</name>
<accession>A0A847D407</accession>
<dbReference type="RefSeq" id="WP_276645114.1">
    <property type="nucleotide sequence ID" value="NZ_JAAZCD010000107.1"/>
</dbReference>
<dbReference type="AlphaFoldDB" id="A0A847D407"/>
<dbReference type="InterPro" id="IPR012337">
    <property type="entry name" value="RNaseH-like_sf"/>
</dbReference>
<dbReference type="GO" id="GO:0004803">
    <property type="term" value="F:transposase activity"/>
    <property type="evidence" value="ECO:0007669"/>
    <property type="project" value="InterPro"/>
</dbReference>
<dbReference type="EMBL" id="JAAZCD010000107">
    <property type="protein sequence ID" value="NLD31496.1"/>
    <property type="molecule type" value="Genomic_DNA"/>
</dbReference>
<organism evidence="2 3">
    <name type="scientific">Trichococcus flocculiformis</name>
    <dbReference type="NCBI Taxonomy" id="82803"/>
    <lineage>
        <taxon>Bacteria</taxon>
        <taxon>Bacillati</taxon>
        <taxon>Bacillota</taxon>
        <taxon>Bacilli</taxon>
        <taxon>Lactobacillales</taxon>
        <taxon>Carnobacteriaceae</taxon>
        <taxon>Trichococcus</taxon>
    </lineage>
</organism>